<dbReference type="NCBIfam" id="NF006140">
    <property type="entry name" value="PRK08290.1"/>
    <property type="match status" value="1"/>
</dbReference>
<accession>A0ABM9LUE1</accession>
<name>A0ABM9LUE1_9MYCO</name>
<dbReference type="SUPFAM" id="SSF63829">
    <property type="entry name" value="Calcium-dependent phosphotriesterase"/>
    <property type="match status" value="1"/>
</dbReference>
<dbReference type="EC" id="4.2.1.17" evidence="3"/>
<dbReference type="Proteomes" id="UP001190465">
    <property type="component" value="Chromosome"/>
</dbReference>
<dbReference type="PANTHER" id="PTHR43802">
    <property type="entry name" value="ENOYL-COA HYDRATASE"/>
    <property type="match status" value="1"/>
</dbReference>
<organism evidence="3 4">
    <name type="scientific">[Mycobacterium] burgundiense</name>
    <dbReference type="NCBI Taxonomy" id="3064286"/>
    <lineage>
        <taxon>Bacteria</taxon>
        <taxon>Bacillati</taxon>
        <taxon>Actinomycetota</taxon>
        <taxon>Actinomycetes</taxon>
        <taxon>Mycobacteriales</taxon>
        <taxon>Mycobacteriaceae</taxon>
        <taxon>Mycolicibacterium</taxon>
    </lineage>
</organism>
<dbReference type="RefSeq" id="WP_308478246.1">
    <property type="nucleotide sequence ID" value="NZ_OY726397.1"/>
</dbReference>
<dbReference type="InterPro" id="IPR011042">
    <property type="entry name" value="6-blade_b-propeller_TolB-like"/>
</dbReference>
<sequence length="602" mass="65144">MSTESSAAQIRYEQPRAGVARIVLASPDKRNAQDRAMLHELDDAYLRAVGDESIRVIILAADGPDFSAGHDLRADTAYDMTGVTPRTLTGGFTAPGAEGWYATEAELFLGLCLRWRDIPRPTIAQVHGRVIGGGLELIWPCDLIIAADDTVFHDPISAFGCAVAEYFVHPWELGHRRAKEMLFTGEPIDAFDAEALGMVNRVVARQKLEAETLALAERIASRPSFGLRLAKRAVNNALDLQGQRAAVEWAFDAHHLAHSHNRERYDSIVDPAGAELIRAEARSRHTRPRAGYLTNPMTATDSNEEDPMQRQYTTIVEGGDYFEGARWRDGRWYVSDALKGVVCAFDAAGRREDLMQVDALCSGLGWLPDGTLLVVSMKDRALLARSVDGFVRRHADLSELSPNWINDMYVDAMGRAWVGTIGFAIHEGETPRPGELFRVDPDGTVAVAASDLWCPNGVVVTADGRTLIVAESFAARLTAFTIDADGTLGNRRVFAQFGPPPALAGPAEMIAATELAPDGMTIDSQDHVWVADANHQRCVRVSPSGQIVDEVAHPGGVNVYTCALGGRDGRQLLLAAADGFFEAIQGVSGTAALLSTPVDVPA</sequence>
<dbReference type="InterPro" id="IPR013658">
    <property type="entry name" value="SGL"/>
</dbReference>
<evidence type="ECO:0000313" key="4">
    <source>
        <dbReference type="Proteomes" id="UP001190465"/>
    </source>
</evidence>
<comment type="similarity">
    <text evidence="1">Belongs to the enoyl-CoA hydratase/isomerase family.</text>
</comment>
<dbReference type="InterPro" id="IPR005511">
    <property type="entry name" value="SMP-30"/>
</dbReference>
<proteinExistence type="inferred from homology"/>
<dbReference type="PRINTS" id="PR01790">
    <property type="entry name" value="SMP30FAMILY"/>
</dbReference>
<evidence type="ECO:0000256" key="1">
    <source>
        <dbReference type="ARBA" id="ARBA00005254"/>
    </source>
</evidence>
<reference evidence="3 4" key="1">
    <citation type="submission" date="2023-08" db="EMBL/GenBank/DDBJ databases">
        <authorList>
            <person name="Folkvardsen B D."/>
            <person name="Norman A."/>
        </authorList>
    </citation>
    <scope>NUCLEOTIDE SEQUENCE [LARGE SCALE GENOMIC DNA]</scope>
    <source>
        <strain evidence="3 4">Mu0053</strain>
    </source>
</reference>
<dbReference type="PANTHER" id="PTHR43802:SF1">
    <property type="entry name" value="IP11341P-RELATED"/>
    <property type="match status" value="1"/>
</dbReference>
<gene>
    <name evidence="3" type="ORF">MU0053_002797</name>
</gene>
<dbReference type="InterPro" id="IPR001753">
    <property type="entry name" value="Enoyl-CoA_hydra/iso"/>
</dbReference>
<dbReference type="EMBL" id="OY726397">
    <property type="protein sequence ID" value="CAJ1504886.1"/>
    <property type="molecule type" value="Genomic_DNA"/>
</dbReference>
<evidence type="ECO:0000313" key="3">
    <source>
        <dbReference type="EMBL" id="CAJ1504886.1"/>
    </source>
</evidence>
<dbReference type="InterPro" id="IPR029045">
    <property type="entry name" value="ClpP/crotonase-like_dom_sf"/>
</dbReference>
<keyword evidence="3" id="KW-0456">Lyase</keyword>
<dbReference type="CDD" id="cd06558">
    <property type="entry name" value="crotonase-like"/>
    <property type="match status" value="1"/>
</dbReference>
<feature type="domain" description="SMP-30/Gluconolactonase/LRE-like region" evidence="2">
    <location>
        <begin position="323"/>
        <end position="577"/>
    </location>
</feature>
<dbReference type="SUPFAM" id="SSF52096">
    <property type="entry name" value="ClpP/crotonase"/>
    <property type="match status" value="1"/>
</dbReference>
<dbReference type="Gene3D" id="3.90.226.10">
    <property type="entry name" value="2-enoyl-CoA Hydratase, Chain A, domain 1"/>
    <property type="match status" value="1"/>
</dbReference>
<dbReference type="Pfam" id="PF00378">
    <property type="entry name" value="ECH_1"/>
    <property type="match status" value="1"/>
</dbReference>
<dbReference type="Pfam" id="PF08450">
    <property type="entry name" value="SGL"/>
    <property type="match status" value="1"/>
</dbReference>
<protein>
    <submittedName>
        <fullName evidence="3">Enoyl-CoA hydratase</fullName>
        <ecNumber evidence="3">4.2.1.17</ecNumber>
    </submittedName>
</protein>
<evidence type="ECO:0000259" key="2">
    <source>
        <dbReference type="Pfam" id="PF08450"/>
    </source>
</evidence>
<dbReference type="GO" id="GO:0004300">
    <property type="term" value="F:enoyl-CoA hydratase activity"/>
    <property type="evidence" value="ECO:0007669"/>
    <property type="project" value="UniProtKB-EC"/>
</dbReference>
<keyword evidence="4" id="KW-1185">Reference proteome</keyword>
<dbReference type="Gene3D" id="2.120.10.30">
    <property type="entry name" value="TolB, C-terminal domain"/>
    <property type="match status" value="1"/>
</dbReference>